<organism evidence="6 7">
    <name type="scientific">Mucilaginibacter frigoritolerans</name>
    <dbReference type="NCBI Taxonomy" id="652788"/>
    <lineage>
        <taxon>Bacteria</taxon>
        <taxon>Pseudomonadati</taxon>
        <taxon>Bacteroidota</taxon>
        <taxon>Sphingobacteriia</taxon>
        <taxon>Sphingobacteriales</taxon>
        <taxon>Sphingobacteriaceae</taxon>
        <taxon>Mucilaginibacter</taxon>
    </lineage>
</organism>
<dbReference type="InterPro" id="IPR011057">
    <property type="entry name" value="Mss4-like_sf"/>
</dbReference>
<evidence type="ECO:0000313" key="7">
    <source>
        <dbReference type="Proteomes" id="UP000317010"/>
    </source>
</evidence>
<dbReference type="GO" id="GO:0006979">
    <property type="term" value="P:response to oxidative stress"/>
    <property type="evidence" value="ECO:0007669"/>
    <property type="project" value="InterPro"/>
</dbReference>
<feature type="signal peptide" evidence="4">
    <location>
        <begin position="1"/>
        <end position="24"/>
    </location>
</feature>
<dbReference type="Pfam" id="PF01641">
    <property type="entry name" value="SelR"/>
    <property type="match status" value="1"/>
</dbReference>
<feature type="domain" description="MsrB" evidence="5">
    <location>
        <begin position="40"/>
        <end position="163"/>
    </location>
</feature>
<accession>A0A562TX67</accession>
<sequence>MKKTVLVILLLSVMITFGCRQGNAQQIKKYDPKRKMSKTPAEWKKILTPNQYYIMVESGTEPPYHNAYDENHQKGVYVSAATGEVLFSSDDKFDSGTGWPSFVKPVDLKKIEIVSDNSDGMERDEVIERSTGLHLGHVFDDGPADRGGKRYCMNSGALKFIKK</sequence>
<evidence type="ECO:0000256" key="1">
    <source>
        <dbReference type="ARBA" id="ARBA00012499"/>
    </source>
</evidence>
<dbReference type="PANTHER" id="PTHR10173:SF52">
    <property type="entry name" value="METHIONINE-R-SULFOXIDE REDUCTASE B1"/>
    <property type="match status" value="1"/>
</dbReference>
<reference evidence="6 7" key="1">
    <citation type="submission" date="2019-07" db="EMBL/GenBank/DDBJ databases">
        <title>Genomic Encyclopedia of Archaeal and Bacterial Type Strains, Phase II (KMG-II): from individual species to whole genera.</title>
        <authorList>
            <person name="Goeker M."/>
        </authorList>
    </citation>
    <scope>NUCLEOTIDE SEQUENCE [LARGE SCALE GENOMIC DNA]</scope>
    <source>
        <strain evidence="6 7">ATCC BAA-1854</strain>
    </source>
</reference>
<dbReference type="EMBL" id="VLLI01000009">
    <property type="protein sequence ID" value="TWI98145.1"/>
    <property type="molecule type" value="Genomic_DNA"/>
</dbReference>
<protein>
    <recommendedName>
        <fullName evidence="1">peptide-methionine (R)-S-oxide reductase</fullName>
        <ecNumber evidence="1">1.8.4.12</ecNumber>
    </recommendedName>
</protein>
<evidence type="ECO:0000256" key="4">
    <source>
        <dbReference type="SAM" id="SignalP"/>
    </source>
</evidence>
<evidence type="ECO:0000313" key="6">
    <source>
        <dbReference type="EMBL" id="TWI98145.1"/>
    </source>
</evidence>
<dbReference type="InterPro" id="IPR028427">
    <property type="entry name" value="Met_Sox_Rdtase_MsrB"/>
</dbReference>
<dbReference type="RefSeq" id="WP_211360793.1">
    <property type="nucleotide sequence ID" value="NZ_VLLI01000009.1"/>
</dbReference>
<gene>
    <name evidence="6" type="ORF">JN11_03224</name>
</gene>
<proteinExistence type="predicted"/>
<keyword evidence="4" id="KW-0732">Signal</keyword>
<comment type="catalytic activity">
    <reaction evidence="3">
        <text>L-methionyl-[protein] + [thioredoxin]-disulfide + H2O = L-methionyl-(R)-S-oxide-[protein] + [thioredoxin]-dithiol</text>
        <dbReference type="Rhea" id="RHEA:24164"/>
        <dbReference type="Rhea" id="RHEA-COMP:10698"/>
        <dbReference type="Rhea" id="RHEA-COMP:10700"/>
        <dbReference type="Rhea" id="RHEA-COMP:12313"/>
        <dbReference type="Rhea" id="RHEA-COMP:12314"/>
        <dbReference type="ChEBI" id="CHEBI:15377"/>
        <dbReference type="ChEBI" id="CHEBI:16044"/>
        <dbReference type="ChEBI" id="CHEBI:29950"/>
        <dbReference type="ChEBI" id="CHEBI:45764"/>
        <dbReference type="ChEBI" id="CHEBI:50058"/>
        <dbReference type="EC" id="1.8.4.12"/>
    </reaction>
</comment>
<keyword evidence="7" id="KW-1185">Reference proteome</keyword>
<dbReference type="Proteomes" id="UP000317010">
    <property type="component" value="Unassembled WGS sequence"/>
</dbReference>
<dbReference type="PROSITE" id="PS51790">
    <property type="entry name" value="MSRB"/>
    <property type="match status" value="1"/>
</dbReference>
<evidence type="ECO:0000256" key="3">
    <source>
        <dbReference type="ARBA" id="ARBA00048488"/>
    </source>
</evidence>
<dbReference type="GO" id="GO:0030091">
    <property type="term" value="P:protein repair"/>
    <property type="evidence" value="ECO:0007669"/>
    <property type="project" value="InterPro"/>
</dbReference>
<evidence type="ECO:0000259" key="5">
    <source>
        <dbReference type="PROSITE" id="PS51790"/>
    </source>
</evidence>
<dbReference type="AlphaFoldDB" id="A0A562TX67"/>
<feature type="chain" id="PRO_5021899228" description="peptide-methionine (R)-S-oxide reductase" evidence="4">
    <location>
        <begin position="25"/>
        <end position="163"/>
    </location>
</feature>
<dbReference type="EC" id="1.8.4.12" evidence="1"/>
<dbReference type="Gene3D" id="2.170.150.20">
    <property type="entry name" value="Peptide methionine sulfoxide reductase"/>
    <property type="match status" value="1"/>
</dbReference>
<evidence type="ECO:0000256" key="2">
    <source>
        <dbReference type="ARBA" id="ARBA00023002"/>
    </source>
</evidence>
<name>A0A562TX67_9SPHI</name>
<keyword evidence="2" id="KW-0560">Oxidoreductase</keyword>
<comment type="caution">
    <text evidence="6">The sequence shown here is derived from an EMBL/GenBank/DDBJ whole genome shotgun (WGS) entry which is preliminary data.</text>
</comment>
<dbReference type="SUPFAM" id="SSF51316">
    <property type="entry name" value="Mss4-like"/>
    <property type="match status" value="1"/>
</dbReference>
<dbReference type="InterPro" id="IPR002579">
    <property type="entry name" value="Met_Sox_Rdtase_MsrB_dom"/>
</dbReference>
<dbReference type="GO" id="GO:0005737">
    <property type="term" value="C:cytoplasm"/>
    <property type="evidence" value="ECO:0007669"/>
    <property type="project" value="TreeGrafter"/>
</dbReference>
<dbReference type="PANTHER" id="PTHR10173">
    <property type="entry name" value="METHIONINE SULFOXIDE REDUCTASE"/>
    <property type="match status" value="1"/>
</dbReference>
<dbReference type="GO" id="GO:0033743">
    <property type="term" value="F:peptide-methionine (R)-S-oxide reductase activity"/>
    <property type="evidence" value="ECO:0007669"/>
    <property type="project" value="UniProtKB-EC"/>
</dbReference>
<dbReference type="NCBIfam" id="TIGR00357">
    <property type="entry name" value="peptide-methionine (R)-S-oxide reductase MsrB"/>
    <property type="match status" value="1"/>
</dbReference>
<dbReference type="PROSITE" id="PS51257">
    <property type="entry name" value="PROKAR_LIPOPROTEIN"/>
    <property type="match status" value="1"/>
</dbReference>